<name>H2CJI3_9LEPT</name>
<evidence type="ECO:0000313" key="3">
    <source>
        <dbReference type="Proteomes" id="UP000005737"/>
    </source>
</evidence>
<dbReference type="SUPFAM" id="SSF51735">
    <property type="entry name" value="NAD(P)-binding Rossmann-fold domains"/>
    <property type="match status" value="1"/>
</dbReference>
<dbReference type="InterPro" id="IPR036291">
    <property type="entry name" value="NAD(P)-bd_dom_sf"/>
</dbReference>
<proteinExistence type="predicted"/>
<accession>H2CJI3</accession>
<protein>
    <submittedName>
        <fullName evidence="2">CoA-binding domain protein</fullName>
    </submittedName>
</protein>
<dbReference type="AlphaFoldDB" id="H2CJI3"/>
<evidence type="ECO:0000259" key="1">
    <source>
        <dbReference type="SMART" id="SM00881"/>
    </source>
</evidence>
<gene>
    <name evidence="2" type="ORF">Lepil_2465</name>
</gene>
<dbReference type="PANTHER" id="PTHR33303:SF2">
    <property type="entry name" value="COA-BINDING DOMAIN-CONTAINING PROTEIN"/>
    <property type="match status" value="1"/>
</dbReference>
<reference evidence="2 3" key="1">
    <citation type="submission" date="2011-10" db="EMBL/GenBank/DDBJ databases">
        <title>The Improved High-Quality Draft genome of Leptonema illini DSM 21528.</title>
        <authorList>
            <consortium name="US DOE Joint Genome Institute (JGI-PGF)"/>
            <person name="Lucas S."/>
            <person name="Copeland A."/>
            <person name="Lapidus A."/>
            <person name="Glavina del Rio T."/>
            <person name="Dalin E."/>
            <person name="Tice H."/>
            <person name="Bruce D."/>
            <person name="Goodwin L."/>
            <person name="Pitluck S."/>
            <person name="Peters L."/>
            <person name="Mikhailova N."/>
            <person name="Held B."/>
            <person name="Kyrpides N."/>
            <person name="Mavromatis K."/>
            <person name="Ivanova N."/>
            <person name="Markowitz V."/>
            <person name="Cheng J.-F."/>
            <person name="Hugenholtz P."/>
            <person name="Woyke T."/>
            <person name="Wu D."/>
            <person name="Gronow S."/>
            <person name="Wellnitz S."/>
            <person name="Brambilla E.-M."/>
            <person name="Klenk H.-P."/>
            <person name="Eisen J.A."/>
        </authorList>
    </citation>
    <scope>NUCLEOTIDE SEQUENCE [LARGE SCALE GENOMIC DNA]</scope>
    <source>
        <strain evidence="2 3">DSM 21528</strain>
    </source>
</reference>
<organism evidence="2 3">
    <name type="scientific">Leptonema illini DSM 21528</name>
    <dbReference type="NCBI Taxonomy" id="929563"/>
    <lineage>
        <taxon>Bacteria</taxon>
        <taxon>Pseudomonadati</taxon>
        <taxon>Spirochaetota</taxon>
        <taxon>Spirochaetia</taxon>
        <taxon>Leptospirales</taxon>
        <taxon>Leptospiraceae</taxon>
        <taxon>Leptonema</taxon>
    </lineage>
</organism>
<dbReference type="InterPro" id="IPR003781">
    <property type="entry name" value="CoA-bd"/>
</dbReference>
<dbReference type="EMBL" id="JH597773">
    <property type="protein sequence ID" value="EHQ07140.1"/>
    <property type="molecule type" value="Genomic_DNA"/>
</dbReference>
<dbReference type="Pfam" id="PF13380">
    <property type="entry name" value="CoA_binding_2"/>
    <property type="match status" value="1"/>
</dbReference>
<dbReference type="Proteomes" id="UP000005737">
    <property type="component" value="Unassembled WGS sequence"/>
</dbReference>
<keyword evidence="3" id="KW-1185">Reference proteome</keyword>
<feature type="domain" description="CoA-binding" evidence="1">
    <location>
        <begin position="30"/>
        <end position="125"/>
    </location>
</feature>
<dbReference type="PANTHER" id="PTHR33303">
    <property type="entry name" value="CYTOPLASMIC PROTEIN-RELATED"/>
    <property type="match status" value="1"/>
</dbReference>
<evidence type="ECO:0000313" key="2">
    <source>
        <dbReference type="EMBL" id="EHQ07140.1"/>
    </source>
</evidence>
<sequence>MPGGDGTHFALATLRFPRFADSMELDLVSHLRSNPGIALVGATNDSTKYGNIIFRDLRKKNYTVYPVNPRATTVEGEAAYKNLESLIAEKSVGLVVYVIPPKLTLEGLKIAESLGLKKVWVQPGAGDETVRAYLDEHGFEYLMDACVMVQTR</sequence>
<dbReference type="STRING" id="183.GCA_002009735_03270"/>
<dbReference type="Gene3D" id="3.40.50.720">
    <property type="entry name" value="NAD(P)-binding Rossmann-like Domain"/>
    <property type="match status" value="1"/>
</dbReference>
<dbReference type="HOGENOM" id="CLU_112567_1_1_12"/>
<dbReference type="SMART" id="SM00881">
    <property type="entry name" value="CoA_binding"/>
    <property type="match status" value="1"/>
</dbReference>